<feature type="non-terminal residue" evidence="1">
    <location>
        <position position="39"/>
    </location>
</feature>
<protein>
    <submittedName>
        <fullName evidence="1">Uncharacterized protein</fullName>
    </submittedName>
</protein>
<accession>A0A381ZCM8</accession>
<name>A0A381ZCM8_9ZZZZ</name>
<evidence type="ECO:0000313" key="1">
    <source>
        <dbReference type="EMBL" id="SVA86990.1"/>
    </source>
</evidence>
<reference evidence="1" key="1">
    <citation type="submission" date="2018-05" db="EMBL/GenBank/DDBJ databases">
        <authorList>
            <person name="Lanie J.A."/>
            <person name="Ng W.-L."/>
            <person name="Kazmierczak K.M."/>
            <person name="Andrzejewski T.M."/>
            <person name="Davidsen T.M."/>
            <person name="Wayne K.J."/>
            <person name="Tettelin H."/>
            <person name="Glass J.I."/>
            <person name="Rusch D."/>
            <person name="Podicherti R."/>
            <person name="Tsui H.-C.T."/>
            <person name="Winkler M.E."/>
        </authorList>
    </citation>
    <scope>NUCLEOTIDE SEQUENCE</scope>
</reference>
<sequence length="39" mass="4282">ACGRKMFTMNGLKCLVNPKLTAACKTAMLKRQLDIPTIT</sequence>
<feature type="non-terminal residue" evidence="1">
    <location>
        <position position="1"/>
    </location>
</feature>
<organism evidence="1">
    <name type="scientific">marine metagenome</name>
    <dbReference type="NCBI Taxonomy" id="408172"/>
    <lineage>
        <taxon>unclassified sequences</taxon>
        <taxon>metagenomes</taxon>
        <taxon>ecological metagenomes</taxon>
    </lineage>
</organism>
<dbReference type="AlphaFoldDB" id="A0A381ZCM8"/>
<proteinExistence type="predicted"/>
<gene>
    <name evidence="1" type="ORF">METZ01_LOCUS139844</name>
</gene>
<dbReference type="EMBL" id="UINC01020802">
    <property type="protein sequence ID" value="SVA86990.1"/>
    <property type="molecule type" value="Genomic_DNA"/>
</dbReference>